<evidence type="ECO:0000259" key="1">
    <source>
        <dbReference type="Pfam" id="PF23622"/>
    </source>
</evidence>
<reference evidence="2" key="3">
    <citation type="submission" date="2015-04" db="UniProtKB">
        <authorList>
            <consortium name="EnsemblPlants"/>
        </authorList>
    </citation>
    <scope>IDENTIFICATION</scope>
</reference>
<reference evidence="3" key="2">
    <citation type="submission" date="2013-12" db="EMBL/GenBank/DDBJ databases">
        <authorList>
            <person name="Yu Y."/>
            <person name="Lee S."/>
            <person name="de Baynast K."/>
            <person name="Wissotski M."/>
            <person name="Liu L."/>
            <person name="Talag J."/>
            <person name="Goicoechea J."/>
            <person name="Angelova A."/>
            <person name="Jetty R."/>
            <person name="Kudrna D."/>
            <person name="Golser W."/>
            <person name="Rivera L."/>
            <person name="Zhang J."/>
            <person name="Wing R."/>
        </authorList>
    </citation>
    <scope>NUCLEOTIDE SEQUENCE</scope>
</reference>
<organism evidence="2 3">
    <name type="scientific">Leersia perrieri</name>
    <dbReference type="NCBI Taxonomy" id="77586"/>
    <lineage>
        <taxon>Eukaryota</taxon>
        <taxon>Viridiplantae</taxon>
        <taxon>Streptophyta</taxon>
        <taxon>Embryophyta</taxon>
        <taxon>Tracheophyta</taxon>
        <taxon>Spermatophyta</taxon>
        <taxon>Magnoliopsida</taxon>
        <taxon>Liliopsida</taxon>
        <taxon>Poales</taxon>
        <taxon>Poaceae</taxon>
        <taxon>BOP clade</taxon>
        <taxon>Oryzoideae</taxon>
        <taxon>Oryzeae</taxon>
        <taxon>Oryzinae</taxon>
        <taxon>Leersia</taxon>
    </lineage>
</organism>
<reference evidence="2 3" key="1">
    <citation type="submission" date="2012-08" db="EMBL/GenBank/DDBJ databases">
        <title>Oryza genome evolution.</title>
        <authorList>
            <person name="Wing R.A."/>
        </authorList>
    </citation>
    <scope>NUCLEOTIDE SEQUENCE</scope>
</reference>
<accession>A0A0D9W811</accession>
<dbReference type="Pfam" id="PF23622">
    <property type="entry name" value="LRR_At1g61320_AtMIF1"/>
    <property type="match status" value="1"/>
</dbReference>
<sequence length="461" mass="52630">MEVDFSSRSCHPTKESSEDRISTLPDDVLLEILQRLSDDLCSIVRVGALSRRRTNLPRMLPALKLDARDITRPDNAASGHNNSCTTVDQIMAAYTATARWLLLNPTTTRRVIKKCIDLVFFLRDPYLHSIGQAVESAVGDGTEELDLTVQADIAAAALTDEHSALLGRRFASFFEACPVVFRWLTRLTLEDCLSGPNDIPTLVNTCDRLRFLELRHCDVIDDSVMKIDAPRSQLVCLKLHCCNFRRVDLIRVPKLRRVYCDTWIGDSPPEPFVLSEWLSNARSLSILYLNFRGQKIWVTPEDPKLLSPLFSNLRDVHLRNIFQGCDLNWTLSFLEAAPFLNNFYISLCRHTCETSKSEDSAEKTNVPWEASSFKHHNLRLLEMKGFKVERRVMQYLRLVIQRAVCLKRICLLENDPCMECDSVKHQSLLPKKRSFNAETRNSLIRARLKDGLSSYVEISIG</sequence>
<dbReference type="Gramene" id="LPERR04G17270.1">
    <property type="protein sequence ID" value="LPERR04G17270.1"/>
    <property type="gene ID" value="LPERR04G17270"/>
</dbReference>
<dbReference type="STRING" id="77586.A0A0D9W811"/>
<dbReference type="SUPFAM" id="SSF81383">
    <property type="entry name" value="F-box domain"/>
    <property type="match status" value="1"/>
</dbReference>
<dbReference type="InterPro" id="IPR055357">
    <property type="entry name" value="LRR_At1g61320_AtMIF1"/>
</dbReference>
<proteinExistence type="predicted"/>
<protein>
    <recommendedName>
        <fullName evidence="1">At1g61320/AtMIF1 LRR domain-containing protein</fullName>
    </recommendedName>
</protein>
<keyword evidence="3" id="KW-1185">Reference proteome</keyword>
<dbReference type="Gene3D" id="3.80.10.10">
    <property type="entry name" value="Ribonuclease Inhibitor"/>
    <property type="match status" value="1"/>
</dbReference>
<dbReference type="eggNOG" id="ENOG502R526">
    <property type="taxonomic scope" value="Eukaryota"/>
</dbReference>
<dbReference type="InterPro" id="IPR036047">
    <property type="entry name" value="F-box-like_dom_sf"/>
</dbReference>
<evidence type="ECO:0000313" key="2">
    <source>
        <dbReference type="EnsemblPlants" id="LPERR04G17270.1"/>
    </source>
</evidence>
<dbReference type="InterPro" id="IPR032675">
    <property type="entry name" value="LRR_dom_sf"/>
</dbReference>
<dbReference type="HOGENOM" id="CLU_024168_2_1_1"/>
<evidence type="ECO:0000313" key="3">
    <source>
        <dbReference type="Proteomes" id="UP000032180"/>
    </source>
</evidence>
<name>A0A0D9W811_9ORYZ</name>
<dbReference type="PANTHER" id="PTHR32153">
    <property type="entry name" value="OJ000223_09.16 PROTEIN"/>
    <property type="match status" value="1"/>
</dbReference>
<dbReference type="SUPFAM" id="SSF52047">
    <property type="entry name" value="RNI-like"/>
    <property type="match status" value="1"/>
</dbReference>
<feature type="domain" description="At1g61320/AtMIF1 LRR" evidence="1">
    <location>
        <begin position="308"/>
        <end position="444"/>
    </location>
</feature>
<dbReference type="EnsemblPlants" id="LPERR04G17270.1">
    <property type="protein sequence ID" value="LPERR04G17270.1"/>
    <property type="gene ID" value="LPERR04G17270"/>
</dbReference>
<dbReference type="AlphaFoldDB" id="A0A0D9W811"/>
<dbReference type="InterPro" id="IPR044997">
    <property type="entry name" value="F-box_plant"/>
</dbReference>
<dbReference type="Proteomes" id="UP000032180">
    <property type="component" value="Chromosome 4"/>
</dbReference>